<accession>A0A7W7KCY5</accession>
<dbReference type="EMBL" id="JACHLR010000018">
    <property type="protein sequence ID" value="MBB4860235.1"/>
    <property type="molecule type" value="Genomic_DNA"/>
</dbReference>
<name>A0A7W7KCY5_9SPHN</name>
<keyword evidence="1" id="KW-0812">Transmembrane</keyword>
<feature type="transmembrane region" description="Helical" evidence="1">
    <location>
        <begin position="142"/>
        <end position="161"/>
    </location>
</feature>
<organism evidence="2 3">
    <name type="scientific">Novosphingobium chloroacetimidivorans</name>
    <dbReference type="NCBI Taxonomy" id="1428314"/>
    <lineage>
        <taxon>Bacteria</taxon>
        <taxon>Pseudomonadati</taxon>
        <taxon>Pseudomonadota</taxon>
        <taxon>Alphaproteobacteria</taxon>
        <taxon>Sphingomonadales</taxon>
        <taxon>Sphingomonadaceae</taxon>
        <taxon>Novosphingobium</taxon>
    </lineage>
</organism>
<reference evidence="2 3" key="1">
    <citation type="submission" date="2020-08" db="EMBL/GenBank/DDBJ databases">
        <title>Functional genomics of gut bacteria from endangered species of beetles.</title>
        <authorList>
            <person name="Carlos-Shanley C."/>
        </authorList>
    </citation>
    <scope>NUCLEOTIDE SEQUENCE [LARGE SCALE GENOMIC DNA]</scope>
    <source>
        <strain evidence="2 3">S00245</strain>
    </source>
</reference>
<evidence type="ECO:0000313" key="2">
    <source>
        <dbReference type="EMBL" id="MBB4860235.1"/>
    </source>
</evidence>
<comment type="caution">
    <text evidence="2">The sequence shown here is derived from an EMBL/GenBank/DDBJ whole genome shotgun (WGS) entry which is preliminary data.</text>
</comment>
<proteinExistence type="predicted"/>
<protein>
    <submittedName>
        <fullName evidence="2">Uncharacterized protein</fullName>
    </submittedName>
</protein>
<keyword evidence="3" id="KW-1185">Reference proteome</keyword>
<gene>
    <name evidence="2" type="ORF">HNO88_003577</name>
</gene>
<keyword evidence="1" id="KW-1133">Transmembrane helix</keyword>
<dbReference type="RefSeq" id="WP_184248631.1">
    <property type="nucleotide sequence ID" value="NZ_JACHLR010000018.1"/>
</dbReference>
<evidence type="ECO:0000256" key="1">
    <source>
        <dbReference type="SAM" id="Phobius"/>
    </source>
</evidence>
<dbReference type="Proteomes" id="UP000555448">
    <property type="component" value="Unassembled WGS sequence"/>
</dbReference>
<keyword evidence="1" id="KW-0472">Membrane</keyword>
<sequence length="169" mass="18731">MIQIRFGFVVLAGATIFIKQPAVACEPAAYIPTVAQVEQGALDHFREADSVYEGILLGRHDYDGGGKLLVLKAYKGRASLFQIVDLPGGSSCYGDITPFSGGVWAQKITEKSFDGFESEQTVRIWKKHGLVEAEAASPIRQFYLVFAVFVSTIFLGFALLWQRRRKTSY</sequence>
<dbReference type="AlphaFoldDB" id="A0A7W7KCY5"/>
<evidence type="ECO:0000313" key="3">
    <source>
        <dbReference type="Proteomes" id="UP000555448"/>
    </source>
</evidence>